<feature type="compositionally biased region" description="Polar residues" evidence="1">
    <location>
        <begin position="601"/>
        <end position="612"/>
    </location>
</feature>
<evidence type="ECO:0000313" key="4">
    <source>
        <dbReference type="Proteomes" id="UP000663860"/>
    </source>
</evidence>
<feature type="region of interest" description="Disordered" evidence="1">
    <location>
        <begin position="1"/>
        <end position="46"/>
    </location>
</feature>
<feature type="compositionally biased region" description="Acidic residues" evidence="1">
    <location>
        <begin position="291"/>
        <end position="302"/>
    </location>
</feature>
<feature type="compositionally biased region" description="Polar residues" evidence="1">
    <location>
        <begin position="371"/>
        <end position="381"/>
    </location>
</feature>
<feature type="region of interest" description="Disordered" evidence="1">
    <location>
        <begin position="831"/>
        <end position="971"/>
    </location>
</feature>
<accession>A0A814KTV8</accession>
<feature type="region of interest" description="Disordered" evidence="1">
    <location>
        <begin position="151"/>
        <end position="171"/>
    </location>
</feature>
<organism evidence="2 4">
    <name type="scientific">Adineta steineri</name>
    <dbReference type="NCBI Taxonomy" id="433720"/>
    <lineage>
        <taxon>Eukaryota</taxon>
        <taxon>Metazoa</taxon>
        <taxon>Spiralia</taxon>
        <taxon>Gnathifera</taxon>
        <taxon>Rotifera</taxon>
        <taxon>Eurotatoria</taxon>
        <taxon>Bdelloidea</taxon>
        <taxon>Adinetida</taxon>
        <taxon>Adinetidae</taxon>
        <taxon>Adineta</taxon>
    </lineage>
</organism>
<feature type="compositionally biased region" description="Basic and acidic residues" evidence="1">
    <location>
        <begin position="1017"/>
        <end position="1034"/>
    </location>
</feature>
<feature type="compositionally biased region" description="Low complexity" evidence="1">
    <location>
        <begin position="1153"/>
        <end position="1185"/>
    </location>
</feature>
<evidence type="ECO:0000256" key="1">
    <source>
        <dbReference type="SAM" id="MobiDB-lite"/>
    </source>
</evidence>
<feature type="compositionally biased region" description="Pro residues" evidence="1">
    <location>
        <begin position="30"/>
        <end position="40"/>
    </location>
</feature>
<dbReference type="EMBL" id="CAJOBB010000209">
    <property type="protein sequence ID" value="CAF3611147.1"/>
    <property type="molecule type" value="Genomic_DNA"/>
</dbReference>
<feature type="compositionally biased region" description="Polar residues" evidence="1">
    <location>
        <begin position="476"/>
        <end position="503"/>
    </location>
</feature>
<feature type="compositionally biased region" description="Polar residues" evidence="1">
    <location>
        <begin position="833"/>
        <end position="853"/>
    </location>
</feature>
<feature type="compositionally biased region" description="Basic and acidic residues" evidence="1">
    <location>
        <begin position="450"/>
        <end position="460"/>
    </location>
</feature>
<comment type="caution">
    <text evidence="2">The sequence shown here is derived from an EMBL/GenBank/DDBJ whole genome shotgun (WGS) entry which is preliminary data.</text>
</comment>
<protein>
    <submittedName>
        <fullName evidence="2">Uncharacterized protein</fullName>
    </submittedName>
</protein>
<feature type="compositionally biased region" description="Pro residues" evidence="1">
    <location>
        <begin position="1084"/>
        <end position="1102"/>
    </location>
</feature>
<feature type="compositionally biased region" description="Acidic residues" evidence="1">
    <location>
        <begin position="532"/>
        <end position="541"/>
    </location>
</feature>
<proteinExistence type="predicted"/>
<feature type="compositionally biased region" description="Low complexity" evidence="1">
    <location>
        <begin position="1249"/>
        <end position="1264"/>
    </location>
</feature>
<feature type="compositionally biased region" description="Polar residues" evidence="1">
    <location>
        <begin position="324"/>
        <end position="334"/>
    </location>
</feature>
<feature type="compositionally biased region" description="Low complexity" evidence="1">
    <location>
        <begin position="1072"/>
        <end position="1083"/>
    </location>
</feature>
<dbReference type="EMBL" id="CAJNOE010000213">
    <property type="protein sequence ID" value="CAF1054154.1"/>
    <property type="molecule type" value="Genomic_DNA"/>
</dbReference>
<reference evidence="2" key="1">
    <citation type="submission" date="2021-02" db="EMBL/GenBank/DDBJ databases">
        <authorList>
            <person name="Nowell W R."/>
        </authorList>
    </citation>
    <scope>NUCLEOTIDE SEQUENCE</scope>
</reference>
<feature type="compositionally biased region" description="Basic residues" evidence="1">
    <location>
        <begin position="1035"/>
        <end position="1051"/>
    </location>
</feature>
<evidence type="ECO:0000313" key="3">
    <source>
        <dbReference type="EMBL" id="CAF3611147.1"/>
    </source>
</evidence>
<dbReference type="Proteomes" id="UP000663868">
    <property type="component" value="Unassembled WGS sequence"/>
</dbReference>
<gene>
    <name evidence="2" type="ORF">IZO911_LOCUS20502</name>
    <name evidence="3" type="ORF">KXQ929_LOCUS5646</name>
</gene>
<feature type="compositionally biased region" description="Polar residues" evidence="1">
    <location>
        <begin position="566"/>
        <end position="579"/>
    </location>
</feature>
<feature type="region of interest" description="Disordered" evidence="1">
    <location>
        <begin position="989"/>
        <end position="1133"/>
    </location>
</feature>
<name>A0A814KTV8_9BILA</name>
<feature type="region of interest" description="Disordered" evidence="1">
    <location>
        <begin position="284"/>
        <end position="503"/>
    </location>
</feature>
<sequence length="1283" mass="139071">MDVQVSMPPPPPPPPPPPFFAETVTSQLTVPPPPPPPPLPQSTITTTTAVAPPTTTASVAGPSTQERIWLHPWTAAEMRQNASQWSLAGDAGLLLYLENFSDKLVQRADAIQQHLSQTVNAVKSTHTRVQNCLNEFTSLANTQFIENRVYDEDETANVTPSKKDEPSTDKANVNNIEAQEKVLQRYVEAVQYGLAILETHFERVDTKLDVAQNGSSSYVDDEEDEGVPIEPILEPKDPYIYRPLPFLIGSSEFMQDDYIGLGDLLNPSDGEELIGAEIRRVDPYSSLSSSDVEEENKDDDEFTAYPSSVPIVPAGASRPDAVNQLRQPTTVLTDSENEDDPFGIGSRRPFDNFASTKPVANDNSDKKQTIPPKSNQPNFGSGSDDDDEDDDPLFNPVKKPPQISKNRNDDIFDKQSLTSKESDESEEPKQETDTPAPVSGKKVMSALEEAVQRRFEKMQKLESQQANEESDVKIPTKTSNETISPLGNKTTIKPTPEPLSSATISSLVPKQIITAEKNPPLSIFGQHAAPKDDDDDDDDDFFKDAPKLPPVTSVLPALIPKIETKPSPSLTTVGKKSTTFDFDSDNDDDDDPFQPKKKDISSTIQKKSNNSDLKPPTTVINKTKPIIPDDESDDDLFPTSKSNKPQLPPAKIQTSDDDDFSFTSKPSIQKPPTVSTISSPAPVIPQVVTKPISAVEEDSDDEIFGISKRKVPLTVTQNIVTPVKPKDEDDVIRISTTESNKKKTEIPKLPSPTKSSDDDELFGGPTTKLKIPSAQLPNATAAKSNKDDELFPVKPIHVELPPPVSLIPLPQPPPVTTIVDEDPLFAISKPIETISSSRPTAESSKILSGTGVQSEKKTFSDSEDEALLPKRQLNTAALKEGEKPNVKGLAGLLNINPTAHKPGARPKPSSTIEQSPKTSVNDEQPSVSVVKKPLKDDSDSDDDLFPTKKTVPSAVPVVEQKEKTRDIKENGGLSSVKALAAGLKINPMMQMAGAQPKPISKQGEESDFTTPTTSTDASKEESTADKTVSDMLKDRPKRPVGTRTLPSRKPRSTGAAAITTSTNENDDLFALSSSTNTAASSSSSPPPPPPPTTTVPIIPPTMPVTGLPDNIATIAAKSNKHNNSKEKKNISLFDSDDSDIDELLFGSSKKNKSTAVTKPTTTVTKPATTTSSAASKVTTKSSILSLDDDDDFLSKRPIKKNTKPVDNDDIFADVNNKSQSGNKAKKDWSIMNKSGTNDTDDIFNDLKSKSSNTSKPKSTNVNNKPAKDLDDIFDDPLNVTSKR</sequence>
<feature type="compositionally biased region" description="Acidic residues" evidence="1">
    <location>
        <begin position="383"/>
        <end position="392"/>
    </location>
</feature>
<feature type="compositionally biased region" description="Pro residues" evidence="1">
    <location>
        <begin position="7"/>
        <end position="19"/>
    </location>
</feature>
<feature type="region of interest" description="Disordered" evidence="1">
    <location>
        <begin position="1145"/>
        <end position="1283"/>
    </location>
</feature>
<feature type="region of interest" description="Disordered" evidence="1">
    <location>
        <begin position="517"/>
        <end position="680"/>
    </location>
</feature>
<feature type="region of interest" description="Disordered" evidence="1">
    <location>
        <begin position="730"/>
        <end position="787"/>
    </location>
</feature>
<feature type="compositionally biased region" description="Polar residues" evidence="1">
    <location>
        <begin position="665"/>
        <end position="679"/>
    </location>
</feature>
<feature type="compositionally biased region" description="Basic and acidic residues" evidence="1">
    <location>
        <begin position="959"/>
        <end position="969"/>
    </location>
</feature>
<feature type="compositionally biased region" description="Polar residues" evidence="1">
    <location>
        <begin position="908"/>
        <end position="924"/>
    </location>
</feature>
<dbReference type="Proteomes" id="UP000663860">
    <property type="component" value="Unassembled WGS sequence"/>
</dbReference>
<evidence type="ECO:0000313" key="2">
    <source>
        <dbReference type="EMBL" id="CAF1054154.1"/>
    </source>
</evidence>
<feature type="compositionally biased region" description="Acidic residues" evidence="1">
    <location>
        <begin position="582"/>
        <end position="592"/>
    </location>
</feature>